<comment type="similarity">
    <text evidence="2">Belongs to the binding-protein-dependent transport system permease family. FecCD subfamily.</text>
</comment>
<evidence type="ECO:0000256" key="6">
    <source>
        <dbReference type="ARBA" id="ARBA00022692"/>
    </source>
</evidence>
<sequence length="321" mass="35049">MPADALKRSAAPKLLLLGGLAAAMVLLFLTVGVDDWSYALPRRLKKVAAIVLTGFAIALSTVLFQTITNNRILTPSIIGMDALYNLLQTLLVFAFGSVGFLVIDKQANYLLSVGLMMVFSALLYRVLFRRENSSIYLLLLTGLIFGTLFQSGASFMQALIDPDDFLVVQSKMFASFNNIEYDLLVLSSILIGAVLLAYWRLSPYMDALSLGRDHAVNLGIPYEKVTRRLLILIAVLVAVSTALVGPITFLGLLVANTAYQFLGTYRHSTLITGAALVSVIALVGGQFLVEHVFTFSTTISVIINFVGGVYFLYLLLKENRS</sequence>
<proteinExistence type="inferred from homology"/>
<dbReference type="KEGG" id="palr:HGI30_00285"/>
<evidence type="ECO:0000256" key="10">
    <source>
        <dbReference type="SAM" id="Phobius"/>
    </source>
</evidence>
<dbReference type="RefSeq" id="WP_168905884.1">
    <property type="nucleotide sequence ID" value="NZ_CP051428.1"/>
</dbReference>
<feature type="transmembrane region" description="Helical" evidence="10">
    <location>
        <begin position="134"/>
        <end position="160"/>
    </location>
</feature>
<keyword evidence="9 10" id="KW-0472">Membrane</keyword>
<keyword evidence="12" id="KW-1185">Reference proteome</keyword>
<keyword evidence="5" id="KW-0410">Iron transport</keyword>
<feature type="transmembrane region" description="Helical" evidence="10">
    <location>
        <begin position="267"/>
        <end position="289"/>
    </location>
</feature>
<keyword evidence="7 10" id="KW-1133">Transmembrane helix</keyword>
<evidence type="ECO:0000313" key="11">
    <source>
        <dbReference type="EMBL" id="QJC50200.1"/>
    </source>
</evidence>
<dbReference type="GO" id="GO:0005886">
    <property type="term" value="C:plasma membrane"/>
    <property type="evidence" value="ECO:0007669"/>
    <property type="project" value="UniProtKB-SubCell"/>
</dbReference>
<name>A0A6H2GS24_9BACL</name>
<evidence type="ECO:0000313" key="12">
    <source>
        <dbReference type="Proteomes" id="UP000502136"/>
    </source>
</evidence>
<dbReference type="Gene3D" id="1.10.3470.10">
    <property type="entry name" value="ABC transporter involved in vitamin B12 uptake, BtuC"/>
    <property type="match status" value="1"/>
</dbReference>
<dbReference type="InterPro" id="IPR000522">
    <property type="entry name" value="ABC_transptr_permease_BtuC"/>
</dbReference>
<evidence type="ECO:0000256" key="9">
    <source>
        <dbReference type="ARBA" id="ARBA00023136"/>
    </source>
</evidence>
<feature type="transmembrane region" description="Helical" evidence="10">
    <location>
        <begin position="295"/>
        <end position="316"/>
    </location>
</feature>
<dbReference type="PANTHER" id="PTHR30472:SF19">
    <property type="entry name" value="PETROBACTIN IMPORT SYSTEM PERMEASE PROTEIN YCLO"/>
    <property type="match status" value="1"/>
</dbReference>
<evidence type="ECO:0000256" key="7">
    <source>
        <dbReference type="ARBA" id="ARBA00022989"/>
    </source>
</evidence>
<dbReference type="GO" id="GO:0022857">
    <property type="term" value="F:transmembrane transporter activity"/>
    <property type="evidence" value="ECO:0007669"/>
    <property type="project" value="InterPro"/>
</dbReference>
<dbReference type="InterPro" id="IPR037294">
    <property type="entry name" value="ABC_BtuC-like"/>
</dbReference>
<evidence type="ECO:0000256" key="8">
    <source>
        <dbReference type="ARBA" id="ARBA00023004"/>
    </source>
</evidence>
<accession>A0A6H2GS24</accession>
<keyword evidence="5" id="KW-0406">Ion transport</keyword>
<dbReference type="EMBL" id="CP051428">
    <property type="protein sequence ID" value="QJC50200.1"/>
    <property type="molecule type" value="Genomic_DNA"/>
</dbReference>
<evidence type="ECO:0000256" key="4">
    <source>
        <dbReference type="ARBA" id="ARBA00022475"/>
    </source>
</evidence>
<feature type="transmembrane region" description="Helical" evidence="10">
    <location>
        <begin position="109"/>
        <end position="128"/>
    </location>
</feature>
<gene>
    <name evidence="11" type="ORF">HGI30_00285</name>
</gene>
<feature type="transmembrane region" description="Helical" evidence="10">
    <location>
        <begin position="82"/>
        <end position="102"/>
    </location>
</feature>
<evidence type="ECO:0000256" key="1">
    <source>
        <dbReference type="ARBA" id="ARBA00004651"/>
    </source>
</evidence>
<keyword evidence="6 10" id="KW-0812">Transmembrane</keyword>
<reference evidence="11 12" key="1">
    <citation type="submission" date="2020-04" db="EMBL/GenBank/DDBJ databases">
        <title>Novel Paenibacillus strain UniB2 isolated from commercial digestive syrup.</title>
        <authorList>
            <person name="Thorat V."/>
            <person name="Kirdat K."/>
            <person name="Tiwarekar B."/>
            <person name="Yadav A."/>
        </authorList>
    </citation>
    <scope>NUCLEOTIDE SEQUENCE [LARGE SCALE GENOMIC DNA]</scope>
    <source>
        <strain evidence="11 12">UniB2</strain>
    </source>
</reference>
<feature type="transmembrane region" description="Helical" evidence="10">
    <location>
        <begin position="47"/>
        <end position="67"/>
    </location>
</feature>
<dbReference type="CDD" id="cd06550">
    <property type="entry name" value="TM_ABC_iron-siderophores_like"/>
    <property type="match status" value="1"/>
</dbReference>
<feature type="transmembrane region" description="Helical" evidence="10">
    <location>
        <begin position="229"/>
        <end position="255"/>
    </location>
</feature>
<keyword evidence="3" id="KW-0813">Transport</keyword>
<evidence type="ECO:0000256" key="5">
    <source>
        <dbReference type="ARBA" id="ARBA00022496"/>
    </source>
</evidence>
<keyword evidence="8" id="KW-0408">Iron</keyword>
<evidence type="ECO:0000256" key="2">
    <source>
        <dbReference type="ARBA" id="ARBA00007935"/>
    </source>
</evidence>
<protein>
    <submittedName>
        <fullName evidence="11">Iron chelate uptake ABC transporter family permease subunit</fullName>
    </submittedName>
</protein>
<dbReference type="Proteomes" id="UP000502136">
    <property type="component" value="Chromosome"/>
</dbReference>
<dbReference type="AlphaFoldDB" id="A0A6H2GS24"/>
<dbReference type="GO" id="GO:0033214">
    <property type="term" value="P:siderophore-iron import into cell"/>
    <property type="evidence" value="ECO:0007669"/>
    <property type="project" value="TreeGrafter"/>
</dbReference>
<dbReference type="FunFam" id="1.10.3470.10:FF:000004">
    <property type="entry name" value="Iron compound ABC transporter, permease"/>
    <property type="match status" value="1"/>
</dbReference>
<keyword evidence="4" id="KW-1003">Cell membrane</keyword>
<dbReference type="SUPFAM" id="SSF81345">
    <property type="entry name" value="ABC transporter involved in vitamin B12 uptake, BtuC"/>
    <property type="match status" value="1"/>
</dbReference>
<feature type="transmembrane region" description="Helical" evidence="10">
    <location>
        <begin position="14"/>
        <end position="35"/>
    </location>
</feature>
<comment type="subcellular location">
    <subcellularLocation>
        <location evidence="1">Cell membrane</location>
        <topology evidence="1">Multi-pass membrane protein</topology>
    </subcellularLocation>
</comment>
<dbReference type="PANTHER" id="PTHR30472">
    <property type="entry name" value="FERRIC ENTEROBACTIN TRANSPORT SYSTEM PERMEASE PROTEIN"/>
    <property type="match status" value="1"/>
</dbReference>
<evidence type="ECO:0000256" key="3">
    <source>
        <dbReference type="ARBA" id="ARBA00022448"/>
    </source>
</evidence>
<organism evidence="11 12">
    <name type="scientific">Paenibacillus albicereus</name>
    <dbReference type="NCBI Taxonomy" id="2726185"/>
    <lineage>
        <taxon>Bacteria</taxon>
        <taxon>Bacillati</taxon>
        <taxon>Bacillota</taxon>
        <taxon>Bacilli</taxon>
        <taxon>Bacillales</taxon>
        <taxon>Paenibacillaceae</taxon>
        <taxon>Paenibacillus</taxon>
    </lineage>
</organism>
<feature type="transmembrane region" description="Helical" evidence="10">
    <location>
        <begin position="181"/>
        <end position="201"/>
    </location>
</feature>
<dbReference type="Pfam" id="PF01032">
    <property type="entry name" value="FecCD"/>
    <property type="match status" value="1"/>
</dbReference>